<dbReference type="NCBIfam" id="TIGR01764">
    <property type="entry name" value="excise"/>
    <property type="match status" value="1"/>
</dbReference>
<keyword evidence="3" id="KW-1185">Reference proteome</keyword>
<evidence type="ECO:0000259" key="1">
    <source>
        <dbReference type="Pfam" id="PF12728"/>
    </source>
</evidence>
<dbReference type="Pfam" id="PF12728">
    <property type="entry name" value="HTH_17"/>
    <property type="match status" value="1"/>
</dbReference>
<dbReference type="GO" id="GO:0003677">
    <property type="term" value="F:DNA binding"/>
    <property type="evidence" value="ECO:0007669"/>
    <property type="project" value="InterPro"/>
</dbReference>
<sequence>MARSPSESNPAAFVSVADVADELAVTQRFVRRLIADGELPAVKIGTRLVRVRRADLDGILRPVAALSPNAVR</sequence>
<proteinExistence type="predicted"/>
<dbReference type="SUPFAM" id="SSF46955">
    <property type="entry name" value="Putative DNA-binding domain"/>
    <property type="match status" value="1"/>
</dbReference>
<gene>
    <name evidence="2" type="ORF">Cch01nite_40570</name>
</gene>
<dbReference type="InterPro" id="IPR041657">
    <property type="entry name" value="HTH_17"/>
</dbReference>
<dbReference type="RefSeq" id="WP_203758338.1">
    <property type="nucleotide sequence ID" value="NZ_BONK01000018.1"/>
</dbReference>
<reference evidence="2" key="1">
    <citation type="submission" date="2021-01" db="EMBL/GenBank/DDBJ databases">
        <title>Whole genome shotgun sequence of Cellulomonas chitinilytica NBRC 110799.</title>
        <authorList>
            <person name="Komaki H."/>
            <person name="Tamura T."/>
        </authorList>
    </citation>
    <scope>NUCLEOTIDE SEQUENCE</scope>
    <source>
        <strain evidence="2">NBRC 110799</strain>
    </source>
</reference>
<dbReference type="AlphaFoldDB" id="A0A919U1N0"/>
<name>A0A919U1N0_9CELL</name>
<dbReference type="Proteomes" id="UP000632740">
    <property type="component" value="Unassembled WGS sequence"/>
</dbReference>
<dbReference type="InterPro" id="IPR010093">
    <property type="entry name" value="SinI_DNA-bd"/>
</dbReference>
<evidence type="ECO:0000313" key="2">
    <source>
        <dbReference type="EMBL" id="GIG23333.1"/>
    </source>
</evidence>
<evidence type="ECO:0000313" key="3">
    <source>
        <dbReference type="Proteomes" id="UP000632740"/>
    </source>
</evidence>
<organism evidence="2 3">
    <name type="scientific">Cellulomonas chitinilytica</name>
    <dbReference type="NCBI Taxonomy" id="398759"/>
    <lineage>
        <taxon>Bacteria</taxon>
        <taxon>Bacillati</taxon>
        <taxon>Actinomycetota</taxon>
        <taxon>Actinomycetes</taxon>
        <taxon>Micrococcales</taxon>
        <taxon>Cellulomonadaceae</taxon>
        <taxon>Cellulomonas</taxon>
    </lineage>
</organism>
<dbReference type="EMBL" id="BONK01000018">
    <property type="protein sequence ID" value="GIG23333.1"/>
    <property type="molecule type" value="Genomic_DNA"/>
</dbReference>
<comment type="caution">
    <text evidence="2">The sequence shown here is derived from an EMBL/GenBank/DDBJ whole genome shotgun (WGS) entry which is preliminary data.</text>
</comment>
<dbReference type="InterPro" id="IPR009061">
    <property type="entry name" value="DNA-bd_dom_put_sf"/>
</dbReference>
<accession>A0A919U1N0</accession>
<feature type="domain" description="Helix-turn-helix" evidence="1">
    <location>
        <begin position="14"/>
        <end position="57"/>
    </location>
</feature>
<protein>
    <recommendedName>
        <fullName evidence="1">Helix-turn-helix domain-containing protein</fullName>
    </recommendedName>
</protein>